<dbReference type="Pfam" id="PF13509">
    <property type="entry name" value="S1_2"/>
    <property type="match status" value="1"/>
</dbReference>
<feature type="domain" description="Conserved virulence factor B first S1" evidence="2">
    <location>
        <begin position="8"/>
        <end position="66"/>
    </location>
</feature>
<gene>
    <name evidence="6" type="ORF">FC83_GL002439</name>
</gene>
<evidence type="ECO:0000313" key="7">
    <source>
        <dbReference type="Proteomes" id="UP000051236"/>
    </source>
</evidence>
<dbReference type="Pfam" id="PF21191">
    <property type="entry name" value="CvfB_1st"/>
    <property type="match status" value="1"/>
</dbReference>
<comment type="caution">
    <text evidence="6">The sequence shown here is derived from an EMBL/GenBank/DDBJ whole genome shotgun (WGS) entry which is preliminary data.</text>
</comment>
<dbReference type="Pfam" id="PF21543">
    <property type="entry name" value="CvfB_2nd"/>
    <property type="match status" value="1"/>
</dbReference>
<dbReference type="RefSeq" id="WP_035451681.1">
    <property type="nucleotide sequence ID" value="NZ_AZGA01000002.1"/>
</dbReference>
<evidence type="ECO:0000256" key="1">
    <source>
        <dbReference type="PIRNR" id="PIRNR012524"/>
    </source>
</evidence>
<feature type="domain" description="Conserved virulence factor B-like winged helix" evidence="3">
    <location>
        <begin position="230"/>
        <end position="287"/>
    </location>
</feature>
<feature type="domain" description="Conserved virulence factor B second S1" evidence="4">
    <location>
        <begin position="76"/>
        <end position="137"/>
    </location>
</feature>
<sequence length="288" mass="31888">MTELLDKIGTIQAANVTEVNDKAVFSQISGQTLATNRSEFETVPSVGTSITGFIYEDKKHQLRLTTILPKARLDHYAYGTVTEVRRDLGVFVDVGLPDKDLVVSIDDLPENKQIWPAVGDRLMITLSVDKKGRMWGKLADETIFEAISNRASQADRNKDVSGTTYRLRAVGSLLLTDDYYLGFIHNTERDVEPRLGEHVSGRVIGLTADGMLNISLRPRAYEEIGDDAGMILAVLKRNPNHAIDFNDKSDPAAIKEFFGISKGAFKRALGHLLKAGLIEETDNQTKLK</sequence>
<dbReference type="Gene3D" id="1.10.10.10">
    <property type="entry name" value="Winged helix-like DNA-binding domain superfamily/Winged helix DNA-binding domain"/>
    <property type="match status" value="1"/>
</dbReference>
<evidence type="ECO:0000313" key="6">
    <source>
        <dbReference type="EMBL" id="KRM36567.1"/>
    </source>
</evidence>
<comment type="similarity">
    <text evidence="1">Belongs to the CvfB family.</text>
</comment>
<dbReference type="Gene3D" id="2.40.50.140">
    <property type="entry name" value="Nucleic acid-binding proteins"/>
    <property type="match status" value="2"/>
</dbReference>
<dbReference type="PANTHER" id="PTHR37296">
    <property type="entry name" value="CONSERVED VIRULENCE FACTOR B"/>
    <property type="match status" value="1"/>
</dbReference>
<proteinExistence type="inferred from homology"/>
<evidence type="ECO:0000259" key="2">
    <source>
        <dbReference type="Pfam" id="PF13509"/>
    </source>
</evidence>
<evidence type="ECO:0000259" key="4">
    <source>
        <dbReference type="Pfam" id="PF21191"/>
    </source>
</evidence>
<dbReference type="PATRIC" id="fig|1423734.3.peg.2473"/>
<dbReference type="STRING" id="1423734.FC83_GL002439"/>
<reference evidence="6 7" key="1">
    <citation type="journal article" date="2015" name="Genome Announc.">
        <title>Expanding the biotechnology potential of lactobacilli through comparative genomics of 213 strains and associated genera.</title>
        <authorList>
            <person name="Sun Z."/>
            <person name="Harris H.M."/>
            <person name="McCann A."/>
            <person name="Guo C."/>
            <person name="Argimon S."/>
            <person name="Zhang W."/>
            <person name="Yang X."/>
            <person name="Jeffery I.B."/>
            <person name="Cooney J.C."/>
            <person name="Kagawa T.F."/>
            <person name="Liu W."/>
            <person name="Song Y."/>
            <person name="Salvetti E."/>
            <person name="Wrobel A."/>
            <person name="Rasinkangas P."/>
            <person name="Parkhill J."/>
            <person name="Rea M.C."/>
            <person name="O'Sullivan O."/>
            <person name="Ritari J."/>
            <person name="Douillard F.P."/>
            <person name="Paul Ross R."/>
            <person name="Yang R."/>
            <person name="Briner A.E."/>
            <person name="Felis G.E."/>
            <person name="de Vos W.M."/>
            <person name="Barrangou R."/>
            <person name="Klaenhammer T.R."/>
            <person name="Caufield P.W."/>
            <person name="Cui Y."/>
            <person name="Zhang H."/>
            <person name="O'Toole P.W."/>
        </authorList>
    </citation>
    <scope>NUCLEOTIDE SEQUENCE [LARGE SCALE GENOMIC DNA]</scope>
    <source>
        <strain evidence="6 7">DSM 18527</strain>
    </source>
</reference>
<evidence type="ECO:0000259" key="3">
    <source>
        <dbReference type="Pfam" id="PF17783"/>
    </source>
</evidence>
<protein>
    <submittedName>
        <fullName evidence="6">RNA-binding protein</fullName>
    </submittedName>
</protein>
<feature type="domain" description="Conserved virulence factor B third S1" evidence="5">
    <location>
        <begin position="144"/>
        <end position="218"/>
    </location>
</feature>
<dbReference type="InterPro" id="IPR040764">
    <property type="entry name" value="CvfB_WH"/>
</dbReference>
<organism evidence="6 7">
    <name type="scientific">Agrilactobacillus composti DSM 18527 = JCM 14202</name>
    <dbReference type="NCBI Taxonomy" id="1423734"/>
    <lineage>
        <taxon>Bacteria</taxon>
        <taxon>Bacillati</taxon>
        <taxon>Bacillota</taxon>
        <taxon>Bacilli</taxon>
        <taxon>Lactobacillales</taxon>
        <taxon>Lactobacillaceae</taxon>
        <taxon>Agrilactobacillus</taxon>
    </lineage>
</organism>
<dbReference type="Proteomes" id="UP000051236">
    <property type="component" value="Unassembled WGS sequence"/>
</dbReference>
<dbReference type="Pfam" id="PF17783">
    <property type="entry name" value="WHD_CvfB"/>
    <property type="match status" value="1"/>
</dbReference>
<dbReference type="OrthoDB" id="9801597at2"/>
<dbReference type="Gene3D" id="2.40.50.330">
    <property type="match status" value="1"/>
</dbReference>
<dbReference type="InterPro" id="IPR039566">
    <property type="entry name" value="CvfB_S1_st"/>
</dbReference>
<dbReference type="InterPro" id="IPR012340">
    <property type="entry name" value="NA-bd_OB-fold"/>
</dbReference>
<dbReference type="InterPro" id="IPR014464">
    <property type="entry name" value="CvfB_fam"/>
</dbReference>
<dbReference type="InterPro" id="IPR036388">
    <property type="entry name" value="WH-like_DNA-bd_sf"/>
</dbReference>
<dbReference type="AlphaFoldDB" id="X0PDF4"/>
<evidence type="ECO:0000259" key="5">
    <source>
        <dbReference type="Pfam" id="PF21543"/>
    </source>
</evidence>
<dbReference type="InterPro" id="IPR048588">
    <property type="entry name" value="CvfB_S1_2nd"/>
</dbReference>
<dbReference type="eggNOG" id="COG2996">
    <property type="taxonomic scope" value="Bacteria"/>
</dbReference>
<accession>X0PDF4</accession>
<name>X0PDF4_9LACO</name>
<keyword evidence="7" id="KW-1185">Reference proteome</keyword>
<dbReference type="PANTHER" id="PTHR37296:SF1">
    <property type="entry name" value="CONSERVED VIRULENCE FACTOR B"/>
    <property type="match status" value="1"/>
</dbReference>
<dbReference type="PIRSF" id="PIRSF012524">
    <property type="entry name" value="YitL_S1"/>
    <property type="match status" value="1"/>
</dbReference>
<dbReference type="InterPro" id="IPR048587">
    <property type="entry name" value="CvfB_S1_3rd"/>
</dbReference>
<dbReference type="EMBL" id="AZGA01000002">
    <property type="protein sequence ID" value="KRM36567.1"/>
    <property type="molecule type" value="Genomic_DNA"/>
</dbReference>